<dbReference type="InterPro" id="IPR010125">
    <property type="entry name" value="PHA_synth_III_C"/>
</dbReference>
<accession>A0A073K1Q0</accession>
<evidence type="ECO:0000256" key="6">
    <source>
        <dbReference type="ARBA" id="ARBA00022752"/>
    </source>
</evidence>
<keyword evidence="5" id="KW-0808">Transferase</keyword>
<dbReference type="Gene3D" id="3.40.50.1820">
    <property type="entry name" value="alpha/beta hydrolase"/>
    <property type="match status" value="1"/>
</dbReference>
<comment type="similarity">
    <text evidence="10">Belongs to the PHA/PHB synthase family. Type III PhaC subfamily.</text>
</comment>
<dbReference type="PANTHER" id="PTHR36837">
    <property type="entry name" value="POLY(3-HYDROXYALKANOATE) POLYMERASE SUBUNIT PHAC"/>
    <property type="match status" value="1"/>
</dbReference>
<dbReference type="GO" id="GO:0005737">
    <property type="term" value="C:cytoplasm"/>
    <property type="evidence" value="ECO:0007669"/>
    <property type="project" value="UniProtKB-SubCell"/>
</dbReference>
<evidence type="ECO:0000256" key="9">
    <source>
        <dbReference type="ARBA" id="ARBA00051322"/>
    </source>
</evidence>
<dbReference type="UniPathway" id="UPA00917"/>
<evidence type="ECO:0000256" key="8">
    <source>
        <dbReference type="ARBA" id="ARBA00033356"/>
    </source>
</evidence>
<comment type="catalytic activity">
    <reaction evidence="9">
        <text>(3R)-3-hydroxybutanoyl-CoA + [(3R)-hydroxybutanoate](n) = [(3R)-hydroxybutanoate](n+1) + CoA</text>
        <dbReference type="Rhea" id="RHEA:15405"/>
        <dbReference type="Rhea" id="RHEA-COMP:14464"/>
        <dbReference type="Rhea" id="RHEA-COMP:14465"/>
        <dbReference type="ChEBI" id="CHEBI:8298"/>
        <dbReference type="ChEBI" id="CHEBI:57287"/>
        <dbReference type="ChEBI" id="CHEBI:57315"/>
    </reaction>
</comment>
<comment type="subcellular location">
    <subcellularLocation>
        <location evidence="1">Cytoplasm</location>
    </subcellularLocation>
</comment>
<evidence type="ECO:0000256" key="3">
    <source>
        <dbReference type="ARBA" id="ARBA00019065"/>
    </source>
</evidence>
<name>A0A073K1Q0_9BACI</name>
<comment type="caution">
    <text evidence="13">The sequence shown here is derived from an EMBL/GenBank/DDBJ whole genome shotgun (WGS) entry which is preliminary data.</text>
</comment>
<organism evidence="13 14">
    <name type="scientific">Bacillus manliponensis</name>
    <dbReference type="NCBI Taxonomy" id="574376"/>
    <lineage>
        <taxon>Bacteria</taxon>
        <taxon>Bacillati</taxon>
        <taxon>Bacillota</taxon>
        <taxon>Bacilli</taxon>
        <taxon>Bacillales</taxon>
        <taxon>Bacillaceae</taxon>
        <taxon>Bacillus</taxon>
        <taxon>Bacillus cereus group</taxon>
    </lineage>
</organism>
<evidence type="ECO:0000256" key="4">
    <source>
        <dbReference type="ARBA" id="ARBA00022490"/>
    </source>
</evidence>
<dbReference type="Proteomes" id="UP000027822">
    <property type="component" value="Unassembled WGS sequence"/>
</dbReference>
<sequence length="361" mass="41653">MTTFVKEWEKQLELYPEEYKKAYRRFKRASDVLLREPEPQVGLTPKEVIWTKNKTKLYRYVPKQEKTQSVPILLIYALINKPYIMDLTPGNSLVEYLVDRGFDVYMLDWGTFGLEDSHLKFDDFVFDYIAKAVKKVLRTAKAEEISLLGYCMGGTLTSIYAALHPHMPIRNLIFMTSPFDFSDTGLYGPLLDEKYFNLDKAVDTFGNIPPEMIDFGNKMLKPISNFVGPYVALLDRSENERFVESWKLVQKWVTDGIPFPGESYRQWIRDFYQGNKLVKGELVIRGQQVKLENIKANVLNISASRDHIALPCQVEALLEHISSIDKQYVCLPTGHMSIVYGGTAVKQTYPTIGNWLEERSK</sequence>
<dbReference type="InterPro" id="IPR051321">
    <property type="entry name" value="PHA/PHB_synthase"/>
</dbReference>
<keyword evidence="4" id="KW-0963">Cytoplasm</keyword>
<protein>
    <recommendedName>
        <fullName evidence="3">Poly(3-hydroxyalkanoate) polymerase subunit PhaC</fullName>
    </recommendedName>
    <alternativeName>
        <fullName evidence="8">PHB synthase subunit PhaC</fullName>
    </alternativeName>
    <alternativeName>
        <fullName evidence="11">Poly(hydroxyalkanoic acid) synthase subunit PhaC</fullName>
    </alternativeName>
</protein>
<dbReference type="AlphaFoldDB" id="A0A073K1Q0"/>
<dbReference type="GO" id="GO:0016746">
    <property type="term" value="F:acyltransferase activity"/>
    <property type="evidence" value="ECO:0007669"/>
    <property type="project" value="UniProtKB-KW"/>
</dbReference>
<gene>
    <name evidence="13" type="ORF">BAMA_13155</name>
</gene>
<evidence type="ECO:0000256" key="2">
    <source>
        <dbReference type="ARBA" id="ARBA00004683"/>
    </source>
</evidence>
<dbReference type="InterPro" id="IPR029058">
    <property type="entry name" value="AB_hydrolase_fold"/>
</dbReference>
<dbReference type="RefSeq" id="WP_034636313.1">
    <property type="nucleotide sequence ID" value="NZ_CBCSJC010000004.1"/>
</dbReference>
<evidence type="ECO:0000256" key="10">
    <source>
        <dbReference type="ARBA" id="ARBA00061124"/>
    </source>
</evidence>
<evidence type="ECO:0000313" key="13">
    <source>
        <dbReference type="EMBL" id="KEK20367.1"/>
    </source>
</evidence>
<dbReference type="FunFam" id="3.40.50.1820:FF:000112">
    <property type="entry name" value="Poly(R)-hydroxyalkanoic acid synthase, class III, PhaC subunit"/>
    <property type="match status" value="1"/>
</dbReference>
<evidence type="ECO:0000256" key="5">
    <source>
        <dbReference type="ARBA" id="ARBA00022679"/>
    </source>
</evidence>
<keyword evidence="7" id="KW-0012">Acyltransferase</keyword>
<reference evidence="13 14" key="1">
    <citation type="submission" date="2014-06" db="EMBL/GenBank/DDBJ databases">
        <title>Draft genome sequence of Bacillus manliponensis JCM 15802 (MCCC 1A00708).</title>
        <authorList>
            <person name="Lai Q."/>
            <person name="Liu Y."/>
            <person name="Shao Z."/>
        </authorList>
    </citation>
    <scope>NUCLEOTIDE SEQUENCE [LARGE SCALE GENOMIC DNA]</scope>
    <source>
        <strain evidence="13 14">JCM 15802</strain>
    </source>
</reference>
<dbReference type="NCBIfam" id="TIGR01836">
    <property type="entry name" value="PHA_synth_III_C"/>
    <property type="match status" value="1"/>
</dbReference>
<dbReference type="eggNOG" id="COG3243">
    <property type="taxonomic scope" value="Bacteria"/>
</dbReference>
<dbReference type="InterPro" id="IPR000073">
    <property type="entry name" value="AB_hydrolase_1"/>
</dbReference>
<evidence type="ECO:0000256" key="7">
    <source>
        <dbReference type="ARBA" id="ARBA00023315"/>
    </source>
</evidence>
<dbReference type="GO" id="GO:0042619">
    <property type="term" value="P:poly-hydroxybutyrate biosynthetic process"/>
    <property type="evidence" value="ECO:0007669"/>
    <property type="project" value="UniProtKB-KW"/>
</dbReference>
<dbReference type="SUPFAM" id="SSF53474">
    <property type="entry name" value="alpha/beta-Hydrolases"/>
    <property type="match status" value="1"/>
</dbReference>
<evidence type="ECO:0000256" key="1">
    <source>
        <dbReference type="ARBA" id="ARBA00004496"/>
    </source>
</evidence>
<comment type="pathway">
    <text evidence="2">Biopolymer metabolism; poly-(R)-3-hydroxybutanoate biosynthesis.</text>
</comment>
<dbReference type="OrthoDB" id="9767934at2"/>
<evidence type="ECO:0000259" key="12">
    <source>
        <dbReference type="Pfam" id="PF00561"/>
    </source>
</evidence>
<proteinExistence type="inferred from homology"/>
<dbReference type="PANTHER" id="PTHR36837:SF2">
    <property type="entry name" value="POLY(3-HYDROXYALKANOATE) POLYMERASE SUBUNIT PHAC"/>
    <property type="match status" value="1"/>
</dbReference>
<evidence type="ECO:0000256" key="11">
    <source>
        <dbReference type="ARBA" id="ARBA00079411"/>
    </source>
</evidence>
<keyword evidence="6" id="KW-0583">PHB biosynthesis</keyword>
<evidence type="ECO:0000313" key="14">
    <source>
        <dbReference type="Proteomes" id="UP000027822"/>
    </source>
</evidence>
<dbReference type="EMBL" id="JOTN01000003">
    <property type="protein sequence ID" value="KEK20367.1"/>
    <property type="molecule type" value="Genomic_DNA"/>
</dbReference>
<feature type="domain" description="AB hydrolase-1" evidence="12">
    <location>
        <begin position="72"/>
        <end position="339"/>
    </location>
</feature>
<dbReference type="Pfam" id="PF00561">
    <property type="entry name" value="Abhydrolase_1"/>
    <property type="match status" value="1"/>
</dbReference>
<dbReference type="STRING" id="574376.BAMA_13155"/>
<keyword evidence="14" id="KW-1185">Reference proteome</keyword>